<proteinExistence type="predicted"/>
<keyword evidence="1" id="KW-0472">Membrane</keyword>
<feature type="transmembrane region" description="Helical" evidence="1">
    <location>
        <begin position="78"/>
        <end position="96"/>
    </location>
</feature>
<name>A0AAJ2S3S2_9ENTR</name>
<dbReference type="AlphaFoldDB" id="A0AAJ2S3S2"/>
<dbReference type="Proteomes" id="UP001282336">
    <property type="component" value="Unassembled WGS sequence"/>
</dbReference>
<accession>A0AAJ2S3S2</accession>
<dbReference type="EMBL" id="JAWXRC010000042">
    <property type="protein sequence ID" value="MDX6033931.1"/>
    <property type="molecule type" value="Genomic_DNA"/>
</dbReference>
<keyword evidence="1" id="KW-1133">Transmembrane helix</keyword>
<comment type="caution">
    <text evidence="2">The sequence shown here is derived from an EMBL/GenBank/DDBJ whole genome shotgun (WGS) entry which is preliminary data.</text>
</comment>
<keyword evidence="4" id="KW-1185">Reference proteome</keyword>
<evidence type="ECO:0000313" key="3">
    <source>
        <dbReference type="EMBL" id="MDX6042222.1"/>
    </source>
</evidence>
<dbReference type="Proteomes" id="UP001275664">
    <property type="component" value="Unassembled WGS sequence"/>
</dbReference>
<keyword evidence="1" id="KW-0812">Transmembrane</keyword>
<evidence type="ECO:0000313" key="2">
    <source>
        <dbReference type="EMBL" id="MDX6033931.1"/>
    </source>
</evidence>
<feature type="transmembrane region" description="Helical" evidence="1">
    <location>
        <begin position="17"/>
        <end position="35"/>
    </location>
</feature>
<protein>
    <submittedName>
        <fullName evidence="2">Phage holin family protein</fullName>
    </submittedName>
</protein>
<reference evidence="2 4" key="1">
    <citation type="submission" date="2023-11" db="EMBL/GenBank/DDBJ databases">
        <title>Scandinavium wanjuensis sp. nov., isolated from lettuce South Korea.</title>
        <authorList>
            <person name="Park J."/>
            <person name="Park S."/>
            <person name="Oh K.K."/>
            <person name="Cho G.S."/>
            <person name="Franz C.M.A.P."/>
        </authorList>
    </citation>
    <scope>NUCLEOTIDE SEQUENCE</scope>
    <source>
        <strain evidence="2">V105_12</strain>
        <strain evidence="3 4">V105_6</strain>
    </source>
</reference>
<evidence type="ECO:0000256" key="1">
    <source>
        <dbReference type="SAM" id="Phobius"/>
    </source>
</evidence>
<dbReference type="Pfam" id="PF16083">
    <property type="entry name" value="Phage_holin_3_3"/>
    <property type="match status" value="1"/>
</dbReference>
<dbReference type="EMBL" id="JAWXRD010000040">
    <property type="protein sequence ID" value="MDX6042222.1"/>
    <property type="molecule type" value="Genomic_DNA"/>
</dbReference>
<feature type="transmembrane region" description="Helical" evidence="1">
    <location>
        <begin position="47"/>
        <end position="66"/>
    </location>
</feature>
<organism evidence="2 5">
    <name type="scientific">Scandinavium lactucae</name>
    <dbReference type="NCBI Taxonomy" id="3095028"/>
    <lineage>
        <taxon>Bacteria</taxon>
        <taxon>Pseudomonadati</taxon>
        <taxon>Pseudomonadota</taxon>
        <taxon>Gammaproteobacteria</taxon>
        <taxon>Enterobacterales</taxon>
        <taxon>Enterobacteriaceae</taxon>
        <taxon>Scandinavium</taxon>
    </lineage>
</organism>
<evidence type="ECO:0000313" key="5">
    <source>
        <dbReference type="Proteomes" id="UP001282336"/>
    </source>
</evidence>
<gene>
    <name evidence="3" type="ORF">SIK69_18690</name>
    <name evidence="2" type="ORF">SIL20_20735</name>
</gene>
<dbReference type="InterPro" id="IPR032126">
    <property type="entry name" value="LydA_holin"/>
</dbReference>
<sequence>MVGASQFRDIIFLDKEILAAVIGISAWGGLVRYIVLRNKAITLKDIPGVICQMIVSCFTGMLLSIFVLSRNAQDDKLLLMAGLGGLFAGPLITLLGKKLAKHIEKEAGPMLLKSEDKNSEI</sequence>
<evidence type="ECO:0000313" key="4">
    <source>
        <dbReference type="Proteomes" id="UP001275664"/>
    </source>
</evidence>
<dbReference type="RefSeq" id="WP_319630359.1">
    <property type="nucleotide sequence ID" value="NZ_JAWXRB010000045.1"/>
</dbReference>